<keyword evidence="2" id="KW-1185">Reference proteome</keyword>
<dbReference type="Proteomes" id="UP001465755">
    <property type="component" value="Unassembled WGS sequence"/>
</dbReference>
<gene>
    <name evidence="1" type="ORF">WJX73_002605</name>
</gene>
<evidence type="ECO:0000313" key="1">
    <source>
        <dbReference type="EMBL" id="KAK9806634.1"/>
    </source>
</evidence>
<accession>A0AAW1PAA9</accession>
<dbReference type="EMBL" id="JALJOQ010000035">
    <property type="protein sequence ID" value="KAK9806634.1"/>
    <property type="molecule type" value="Genomic_DNA"/>
</dbReference>
<dbReference type="AlphaFoldDB" id="A0AAW1PAA9"/>
<comment type="caution">
    <text evidence="1">The sequence shown here is derived from an EMBL/GenBank/DDBJ whole genome shotgun (WGS) entry which is preliminary data.</text>
</comment>
<organism evidence="1 2">
    <name type="scientific">Symbiochloris irregularis</name>
    <dbReference type="NCBI Taxonomy" id="706552"/>
    <lineage>
        <taxon>Eukaryota</taxon>
        <taxon>Viridiplantae</taxon>
        <taxon>Chlorophyta</taxon>
        <taxon>core chlorophytes</taxon>
        <taxon>Trebouxiophyceae</taxon>
        <taxon>Trebouxiales</taxon>
        <taxon>Trebouxiaceae</taxon>
        <taxon>Symbiochloris</taxon>
    </lineage>
</organism>
<name>A0AAW1PAA9_9CHLO</name>
<evidence type="ECO:0000313" key="2">
    <source>
        <dbReference type="Proteomes" id="UP001465755"/>
    </source>
</evidence>
<proteinExistence type="predicted"/>
<sequence>MSTKLKQLQKKKRWSESGCTFSEAFNEKVRQLGAAYKNVDHAQDLLAALSELPLLRSTYAEQQALKGIGTSLVALSEQQERAVLLEAVLDVLLDILFLPQSRPVHRQLLAVVARIQEPACPLLERLIHTKVTDHALAQQKAQVLSQASPASAETASLPLSITILSLLDYCRLWPCLMQSRAAALHAIALATSTAVTQISSGMHVAPSVSEDMQNAVSAAYGLLQLPEMSGEQDEQNRVAVCVVADAMLGLMQAGVLAREAIASAASTLAIAASLGGVPQEHILLAMSEGLLLPAQGQPHELRMMAVGPTGNGISDSLIEQHLGRRSTSLARELSLCTPLARISHQKDTAGSVISCSA</sequence>
<reference evidence="1 2" key="1">
    <citation type="journal article" date="2024" name="Nat. Commun.">
        <title>Phylogenomics reveals the evolutionary origins of lichenization in chlorophyte algae.</title>
        <authorList>
            <person name="Puginier C."/>
            <person name="Libourel C."/>
            <person name="Otte J."/>
            <person name="Skaloud P."/>
            <person name="Haon M."/>
            <person name="Grisel S."/>
            <person name="Petersen M."/>
            <person name="Berrin J.G."/>
            <person name="Delaux P.M."/>
            <person name="Dal Grande F."/>
            <person name="Keller J."/>
        </authorList>
    </citation>
    <scope>NUCLEOTIDE SEQUENCE [LARGE SCALE GENOMIC DNA]</scope>
    <source>
        <strain evidence="1 2">SAG 2036</strain>
    </source>
</reference>
<protein>
    <submittedName>
        <fullName evidence="1">Uncharacterized protein</fullName>
    </submittedName>
</protein>